<dbReference type="GO" id="GO:0016746">
    <property type="term" value="F:acyltransferase activity"/>
    <property type="evidence" value="ECO:0007669"/>
    <property type="project" value="UniProtKB-KW"/>
</dbReference>
<name>A0A655P8K9_VIBCL</name>
<keyword evidence="1" id="KW-0808">Transferase</keyword>
<sequence>MVIGEPLTGFSDAEHFVQVMQKNYQQLATHCITQTQATLDSETLDS</sequence>
<protein>
    <submittedName>
        <fullName evidence="1">Phospholipid/glycerol acyltransferase</fullName>
    </submittedName>
</protein>
<evidence type="ECO:0000313" key="2">
    <source>
        <dbReference type="Proteomes" id="UP000046067"/>
    </source>
</evidence>
<dbReference type="EMBL" id="CWQJ01000002">
    <property type="protein sequence ID" value="CSB60259.1"/>
    <property type="molecule type" value="Genomic_DNA"/>
</dbReference>
<organism evidence="1 2">
    <name type="scientific">Vibrio cholerae</name>
    <dbReference type="NCBI Taxonomy" id="666"/>
    <lineage>
        <taxon>Bacteria</taxon>
        <taxon>Pseudomonadati</taxon>
        <taxon>Pseudomonadota</taxon>
        <taxon>Gammaproteobacteria</taxon>
        <taxon>Vibrionales</taxon>
        <taxon>Vibrionaceae</taxon>
        <taxon>Vibrio</taxon>
    </lineage>
</organism>
<gene>
    <name evidence="1" type="ORF">ERS013201_00394</name>
</gene>
<dbReference type="AlphaFoldDB" id="A0A655P8K9"/>
<proteinExistence type="predicted"/>
<keyword evidence="1" id="KW-0012">Acyltransferase</keyword>
<evidence type="ECO:0000313" key="1">
    <source>
        <dbReference type="EMBL" id="CSB60259.1"/>
    </source>
</evidence>
<dbReference type="Proteomes" id="UP000046067">
    <property type="component" value="Unassembled WGS sequence"/>
</dbReference>
<accession>A0A655P8K9</accession>
<reference evidence="1 2" key="1">
    <citation type="submission" date="2015-07" db="EMBL/GenBank/DDBJ databases">
        <authorList>
            <consortium name="Pathogen Informatics"/>
        </authorList>
    </citation>
    <scope>NUCLEOTIDE SEQUENCE [LARGE SCALE GENOMIC DNA]</scope>
    <source>
        <strain evidence="1 2">A325</strain>
    </source>
</reference>